<dbReference type="OrthoDB" id="7875923at2"/>
<dbReference type="InterPro" id="IPR003593">
    <property type="entry name" value="AAA+_ATPase"/>
</dbReference>
<dbReference type="PANTHER" id="PTHR43790:SF8">
    <property type="entry name" value="SUGAR ABC TRANSPORTER ATP-BINDING PROTEIN"/>
    <property type="match status" value="1"/>
</dbReference>
<dbReference type="Gene3D" id="3.40.50.300">
    <property type="entry name" value="P-loop containing nucleotide triphosphate hydrolases"/>
    <property type="match status" value="1"/>
</dbReference>
<keyword evidence="1" id="KW-0547">Nucleotide-binding</keyword>
<dbReference type="SMART" id="SM00382">
    <property type="entry name" value="AAA"/>
    <property type="match status" value="1"/>
</dbReference>
<dbReference type="PROSITE" id="PS50893">
    <property type="entry name" value="ABC_TRANSPORTER_2"/>
    <property type="match status" value="1"/>
</dbReference>
<accession>A0A3D9V1U4</accession>
<dbReference type="GO" id="GO:0016887">
    <property type="term" value="F:ATP hydrolysis activity"/>
    <property type="evidence" value="ECO:0007669"/>
    <property type="project" value="InterPro"/>
</dbReference>
<dbReference type="EMBL" id="QTUC01000001">
    <property type="protein sequence ID" value="REF35429.1"/>
    <property type="molecule type" value="Genomic_DNA"/>
</dbReference>
<dbReference type="Pfam" id="PF00005">
    <property type="entry name" value="ABC_tran"/>
    <property type="match status" value="1"/>
</dbReference>
<dbReference type="InterPro" id="IPR003439">
    <property type="entry name" value="ABC_transporter-like_ATP-bd"/>
</dbReference>
<dbReference type="InterPro" id="IPR050107">
    <property type="entry name" value="ABC_carbohydrate_import_ATPase"/>
</dbReference>
<evidence type="ECO:0000256" key="2">
    <source>
        <dbReference type="ARBA" id="ARBA00022840"/>
    </source>
</evidence>
<keyword evidence="6" id="KW-1185">Reference proteome</keyword>
<dbReference type="SUPFAM" id="SSF52540">
    <property type="entry name" value="P-loop containing nucleoside triphosphate hydrolases"/>
    <property type="match status" value="1"/>
</dbReference>
<gene>
    <name evidence="5" type="ORF">DFJ64_0809</name>
</gene>
<dbReference type="AlphaFoldDB" id="A0A3D9V1U4"/>
<evidence type="ECO:0000313" key="5">
    <source>
        <dbReference type="EMBL" id="REF35429.1"/>
    </source>
</evidence>
<keyword evidence="2 5" id="KW-0067">ATP-binding</keyword>
<dbReference type="GO" id="GO:0005524">
    <property type="term" value="F:ATP binding"/>
    <property type="evidence" value="ECO:0007669"/>
    <property type="project" value="UniProtKB-KW"/>
</dbReference>
<dbReference type="Proteomes" id="UP000256485">
    <property type="component" value="Unassembled WGS sequence"/>
</dbReference>
<organism evidence="5 6">
    <name type="scientific">Thermasporomyces composti</name>
    <dbReference type="NCBI Taxonomy" id="696763"/>
    <lineage>
        <taxon>Bacteria</taxon>
        <taxon>Bacillati</taxon>
        <taxon>Actinomycetota</taxon>
        <taxon>Actinomycetes</taxon>
        <taxon>Propionibacteriales</taxon>
        <taxon>Nocardioidaceae</taxon>
        <taxon>Thermasporomyces</taxon>
    </lineage>
</organism>
<comment type="caution">
    <text evidence="5">The sequence shown here is derived from an EMBL/GenBank/DDBJ whole genome shotgun (WGS) entry which is preliminary data.</text>
</comment>
<dbReference type="PANTHER" id="PTHR43790">
    <property type="entry name" value="CARBOHYDRATE TRANSPORT ATP-BINDING PROTEIN MG119-RELATED"/>
    <property type="match status" value="1"/>
</dbReference>
<dbReference type="RefSeq" id="WP_115849217.1">
    <property type="nucleotide sequence ID" value="NZ_QTUC01000001.1"/>
</dbReference>
<reference evidence="5 6" key="1">
    <citation type="submission" date="2018-08" db="EMBL/GenBank/DDBJ databases">
        <title>Sequencing the genomes of 1000 actinobacteria strains.</title>
        <authorList>
            <person name="Klenk H.-P."/>
        </authorList>
    </citation>
    <scope>NUCLEOTIDE SEQUENCE [LARGE SCALE GENOMIC DNA]</scope>
    <source>
        <strain evidence="5 6">DSM 22891</strain>
    </source>
</reference>
<feature type="domain" description="ABC transporter" evidence="4">
    <location>
        <begin position="6"/>
        <end position="248"/>
    </location>
</feature>
<feature type="region of interest" description="Disordered" evidence="3">
    <location>
        <begin position="248"/>
        <end position="273"/>
    </location>
</feature>
<proteinExistence type="predicted"/>
<sequence length="273" mass="29091">MATPRLQAIGLVKTYGHVQALRGADFSVYPGEVVALVGDNGAGKSTLVKCLSGTERPDAGVIRFDGRVVSLDSPAEARRLGIEVVYQDLALAADLDPAANLFLGREPVRPGLLGRLGVLDRRYMRRRATKAFGDLGIELPDPSAPVASLSGGQRQSIAVARAVAWASKVVFMDEPTAALGVVQRERVLDVIRRVRDRGVAVVLISHNMPEVLAVADRVEVLRLGQRVARFTAREASLDDLVAAMTGALRTERPPVEGESADGRSEESEPGGLA</sequence>
<dbReference type="InterPro" id="IPR027417">
    <property type="entry name" value="P-loop_NTPase"/>
</dbReference>
<protein>
    <submittedName>
        <fullName evidence="5">Monosaccharide ABC transporter ATP-binding protein (CUT2 family)</fullName>
    </submittedName>
</protein>
<dbReference type="CDD" id="cd03216">
    <property type="entry name" value="ABC_Carb_Monos_I"/>
    <property type="match status" value="1"/>
</dbReference>
<evidence type="ECO:0000256" key="1">
    <source>
        <dbReference type="ARBA" id="ARBA00022741"/>
    </source>
</evidence>
<evidence type="ECO:0000256" key="3">
    <source>
        <dbReference type="SAM" id="MobiDB-lite"/>
    </source>
</evidence>
<evidence type="ECO:0000259" key="4">
    <source>
        <dbReference type="PROSITE" id="PS50893"/>
    </source>
</evidence>
<feature type="compositionally biased region" description="Basic and acidic residues" evidence="3">
    <location>
        <begin position="249"/>
        <end position="266"/>
    </location>
</feature>
<evidence type="ECO:0000313" key="6">
    <source>
        <dbReference type="Proteomes" id="UP000256485"/>
    </source>
</evidence>
<name>A0A3D9V1U4_THECX</name>